<protein>
    <recommendedName>
        <fullName evidence="5">DUF4216 domain-containing protein</fullName>
    </recommendedName>
</protein>
<evidence type="ECO:0000313" key="4">
    <source>
        <dbReference type="EMBL" id="KAL0282112.1"/>
    </source>
</evidence>
<feature type="domain" description="DUF4216" evidence="2">
    <location>
        <begin position="155"/>
        <end position="229"/>
    </location>
</feature>
<reference evidence="4" key="2">
    <citation type="journal article" date="2024" name="Plant">
        <title>Genomic evolution and insights into agronomic trait innovations of Sesamum species.</title>
        <authorList>
            <person name="Miao H."/>
            <person name="Wang L."/>
            <person name="Qu L."/>
            <person name="Liu H."/>
            <person name="Sun Y."/>
            <person name="Le M."/>
            <person name="Wang Q."/>
            <person name="Wei S."/>
            <person name="Zheng Y."/>
            <person name="Lin W."/>
            <person name="Duan Y."/>
            <person name="Cao H."/>
            <person name="Xiong S."/>
            <person name="Wang X."/>
            <person name="Wei L."/>
            <person name="Li C."/>
            <person name="Ma Q."/>
            <person name="Ju M."/>
            <person name="Zhao R."/>
            <person name="Li G."/>
            <person name="Mu C."/>
            <person name="Tian Q."/>
            <person name="Mei H."/>
            <person name="Zhang T."/>
            <person name="Gao T."/>
            <person name="Zhang H."/>
        </authorList>
    </citation>
    <scope>NUCLEOTIDE SEQUENCE</scope>
    <source>
        <strain evidence="4">G01</strain>
    </source>
</reference>
<reference evidence="4" key="1">
    <citation type="submission" date="2020-06" db="EMBL/GenBank/DDBJ databases">
        <authorList>
            <person name="Li T."/>
            <person name="Hu X."/>
            <person name="Zhang T."/>
            <person name="Song X."/>
            <person name="Zhang H."/>
            <person name="Dai N."/>
            <person name="Sheng W."/>
            <person name="Hou X."/>
            <person name="Wei L."/>
        </authorList>
    </citation>
    <scope>NUCLEOTIDE SEQUENCE</scope>
    <source>
        <strain evidence="4">G01</strain>
        <tissue evidence="4">Leaf</tissue>
    </source>
</reference>
<evidence type="ECO:0000256" key="1">
    <source>
        <dbReference type="SAM" id="MobiDB-lite"/>
    </source>
</evidence>
<comment type="caution">
    <text evidence="4">The sequence shown here is derived from an EMBL/GenBank/DDBJ whole genome shotgun (WGS) entry which is preliminary data.</text>
</comment>
<proteinExistence type="predicted"/>
<feature type="domain" description="DUF4218" evidence="3">
    <location>
        <begin position="2"/>
        <end position="53"/>
    </location>
</feature>
<gene>
    <name evidence="4" type="ORF">Sangu_2970100</name>
</gene>
<dbReference type="EMBL" id="JACGWK010001846">
    <property type="protein sequence ID" value="KAL0282112.1"/>
    <property type="molecule type" value="Genomic_DNA"/>
</dbReference>
<organism evidence="4">
    <name type="scientific">Sesamum angustifolium</name>
    <dbReference type="NCBI Taxonomy" id="2727405"/>
    <lineage>
        <taxon>Eukaryota</taxon>
        <taxon>Viridiplantae</taxon>
        <taxon>Streptophyta</taxon>
        <taxon>Embryophyta</taxon>
        <taxon>Tracheophyta</taxon>
        <taxon>Spermatophyta</taxon>
        <taxon>Magnoliopsida</taxon>
        <taxon>eudicotyledons</taxon>
        <taxon>Gunneridae</taxon>
        <taxon>Pentapetalae</taxon>
        <taxon>asterids</taxon>
        <taxon>lamiids</taxon>
        <taxon>Lamiales</taxon>
        <taxon>Pedaliaceae</taxon>
        <taxon>Sesamum</taxon>
    </lineage>
</organism>
<name>A0AAW2IJY1_9LAMI</name>
<dbReference type="AlphaFoldDB" id="A0AAW2IJY1"/>
<evidence type="ECO:0000259" key="2">
    <source>
        <dbReference type="Pfam" id="PF13952"/>
    </source>
</evidence>
<evidence type="ECO:0000259" key="3">
    <source>
        <dbReference type="Pfam" id="PF13960"/>
    </source>
</evidence>
<sequence>MVEILCKFEKIFPPGCFDSMEHLPINLAYEAKVGGPVQYRWMYAFERKFYEEKRQQFPRITNMELDIIRDHDFRQWLLVHIQHTQNEVDDVIRKLANGPSSRVSCYKGYFVNGFKFHTVEYGQSKATTNYGVCVLGSTYSECEVDYNGLLEEVVELEYYGLGHAVTLFKCHWYDNSDIGLKRHRSGLVEINRKLKLSTNDPFILASQAHQVYFTSFPSTKRERRDWWAVCKVKATGKFKVPLAKGQDDSVELSVENAFQEGEASNPQPIFVANNLDEINIISDEEAEEVNSIEFEALRHAMDSYPTKIGDEEHDEEEEFEEIESEEDSQDDEDHNSSDSDKDDDMEIDD</sequence>
<dbReference type="Pfam" id="PF13952">
    <property type="entry name" value="DUF4216"/>
    <property type="match status" value="1"/>
</dbReference>
<dbReference type="PANTHER" id="PTHR48258">
    <property type="entry name" value="DUF4218 DOMAIN-CONTAINING PROTEIN-RELATED"/>
    <property type="match status" value="1"/>
</dbReference>
<dbReference type="Pfam" id="PF13960">
    <property type="entry name" value="DUF4218"/>
    <property type="match status" value="1"/>
</dbReference>
<feature type="region of interest" description="Disordered" evidence="1">
    <location>
        <begin position="303"/>
        <end position="349"/>
    </location>
</feature>
<accession>A0AAW2IJY1</accession>
<feature type="compositionally biased region" description="Acidic residues" evidence="1">
    <location>
        <begin position="340"/>
        <end position="349"/>
    </location>
</feature>
<dbReference type="InterPro" id="IPR025312">
    <property type="entry name" value="DUF4216"/>
</dbReference>
<evidence type="ECO:0008006" key="5">
    <source>
        <dbReference type="Google" id="ProtNLM"/>
    </source>
</evidence>
<feature type="compositionally biased region" description="Acidic residues" evidence="1">
    <location>
        <begin position="311"/>
        <end position="333"/>
    </location>
</feature>
<dbReference type="InterPro" id="IPR025452">
    <property type="entry name" value="DUF4218"/>
</dbReference>
<dbReference type="PANTHER" id="PTHR48258:SF3">
    <property type="entry name" value="FK506-BINDING PROTEIN 4-LIKE ISOFORM X1"/>
    <property type="match status" value="1"/>
</dbReference>